<protein>
    <submittedName>
        <fullName evidence="1">Uncharacterized protein</fullName>
    </submittedName>
</protein>
<organism evidence="1 2">
    <name type="scientific">Phytophthora palmivora</name>
    <dbReference type="NCBI Taxonomy" id="4796"/>
    <lineage>
        <taxon>Eukaryota</taxon>
        <taxon>Sar</taxon>
        <taxon>Stramenopiles</taxon>
        <taxon>Oomycota</taxon>
        <taxon>Peronosporomycetes</taxon>
        <taxon>Peronosporales</taxon>
        <taxon>Peronosporaceae</taxon>
        <taxon>Phytophthora</taxon>
    </lineage>
</organism>
<accession>A0A2P4WWA8</accession>
<evidence type="ECO:0000313" key="2">
    <source>
        <dbReference type="Proteomes" id="UP000237271"/>
    </source>
</evidence>
<proteinExistence type="predicted"/>
<dbReference type="AlphaFoldDB" id="A0A2P4WWA8"/>
<comment type="caution">
    <text evidence="1">The sequence shown here is derived from an EMBL/GenBank/DDBJ whole genome shotgun (WGS) entry which is preliminary data.</text>
</comment>
<keyword evidence="2" id="KW-1185">Reference proteome</keyword>
<dbReference type="OrthoDB" id="127032at2759"/>
<dbReference type="Proteomes" id="UP000237271">
    <property type="component" value="Unassembled WGS sequence"/>
</dbReference>
<evidence type="ECO:0000313" key="1">
    <source>
        <dbReference type="EMBL" id="POM57582.1"/>
    </source>
</evidence>
<reference evidence="1 2" key="1">
    <citation type="journal article" date="2017" name="Genome Biol. Evol.">
        <title>Phytophthora megakarya and P. palmivora, closely related causal agents of cacao black pod rot, underwent increases in genome sizes and gene numbers by different mechanisms.</title>
        <authorList>
            <person name="Ali S.S."/>
            <person name="Shao J."/>
            <person name="Lary D.J."/>
            <person name="Kronmiller B."/>
            <person name="Shen D."/>
            <person name="Strem M.D."/>
            <person name="Amoako-Attah I."/>
            <person name="Akrofi A.Y."/>
            <person name="Begoude B.A."/>
            <person name="Ten Hoopen G.M."/>
            <person name="Coulibaly K."/>
            <person name="Kebe B.I."/>
            <person name="Melnick R.L."/>
            <person name="Guiltinan M.J."/>
            <person name="Tyler B.M."/>
            <person name="Meinhardt L.W."/>
            <person name="Bailey B.A."/>
        </authorList>
    </citation>
    <scope>NUCLEOTIDE SEQUENCE [LARGE SCALE GENOMIC DNA]</scope>
    <source>
        <strain evidence="2">sbr112.9</strain>
    </source>
</reference>
<gene>
    <name evidence="1" type="ORF">PHPALM_37886</name>
</gene>
<sequence>MDMNVDDCDARVFQYFQAFTEIVVDNGLQALISGGDVTKSGYKARMKARCSILVENIQPTMLREKIEHQIKHERRDCKTDDAALFDLILEHARVQQRFHSQ</sequence>
<name>A0A2P4WWA8_9STRA</name>
<dbReference type="EMBL" id="NCKW01020633">
    <property type="protein sequence ID" value="POM57582.1"/>
    <property type="molecule type" value="Genomic_DNA"/>
</dbReference>